<dbReference type="GO" id="GO:0005811">
    <property type="term" value="C:lipid droplet"/>
    <property type="evidence" value="ECO:0007669"/>
    <property type="project" value="TreeGrafter"/>
</dbReference>
<protein>
    <submittedName>
        <fullName evidence="4">NAD(P)-binding protein</fullName>
    </submittedName>
</protein>
<feature type="transmembrane region" description="Helical" evidence="2">
    <location>
        <begin position="298"/>
        <end position="321"/>
    </location>
</feature>
<keyword evidence="2" id="KW-0472">Membrane</keyword>
<dbReference type="EMBL" id="JH711579">
    <property type="protein sequence ID" value="EIW80474.1"/>
    <property type="molecule type" value="Genomic_DNA"/>
</dbReference>
<dbReference type="PANTHER" id="PTHR12286">
    <property type="entry name" value="SACCHAROPINE DEHYDROGENASE-LIKE OXIDOREDUCTASE"/>
    <property type="match status" value="1"/>
</dbReference>
<feature type="domain" description="Saccharopine dehydrogenase NADP binding" evidence="3">
    <location>
        <begin position="6"/>
        <end position="109"/>
    </location>
</feature>
<sequence length="439" mass="47520">MSRVDVLVLGATGFTGRLITQHLATHPQANAFTLAVAGRSQKKLDALVAECKLQGRAQATVVDVTNPEDVETAVKNARVVINTVGPYWRWGTPVVSACVKHGTHYVDLTGEPQWVRRIIDAYDFGATKTHAAIVPCCGLDSIPSDLLVHLAARTLREFAGPQARLGRSVGAWRISGGAFSGGTIASLLACIEETPREEMRNAVKDYSLSPVRGAQKHVPRMLYSLPLTSPGLSGPYYFMAVVNRQIVLRSWGLRELFAKQARSSSRVLAQRDQAEATPYGPDFTYEEFIALPSTTASVILSAVMAVGAFLLTNFAAARWLFRLFTPKPGEGPSDEQMQNGKLKVINVTTSAPDPSKGGRTVSVRSTLTAKGDPGYLVSSVFIAECALALALDHDALPARAREGGVLTPSTAFGDVLIERLKRFDDRFKIESEIILDDKQ</sequence>
<name>A0A5M3MNX6_CONPW</name>
<keyword evidence="5" id="KW-1185">Reference proteome</keyword>
<proteinExistence type="inferred from homology"/>
<keyword evidence="2" id="KW-0812">Transmembrane</keyword>
<dbReference type="Proteomes" id="UP000053558">
    <property type="component" value="Unassembled WGS sequence"/>
</dbReference>
<organism evidence="4 5">
    <name type="scientific">Coniophora puteana (strain RWD-64-598)</name>
    <name type="common">Brown rot fungus</name>
    <dbReference type="NCBI Taxonomy" id="741705"/>
    <lineage>
        <taxon>Eukaryota</taxon>
        <taxon>Fungi</taxon>
        <taxon>Dikarya</taxon>
        <taxon>Basidiomycota</taxon>
        <taxon>Agaricomycotina</taxon>
        <taxon>Agaricomycetes</taxon>
        <taxon>Agaricomycetidae</taxon>
        <taxon>Boletales</taxon>
        <taxon>Coniophorineae</taxon>
        <taxon>Coniophoraceae</taxon>
        <taxon>Coniophora</taxon>
    </lineage>
</organism>
<dbReference type="OMA" id="GPYQLYG"/>
<dbReference type="InterPro" id="IPR005097">
    <property type="entry name" value="Sacchrp_dh_NADP-bd"/>
</dbReference>
<dbReference type="GO" id="GO:0005739">
    <property type="term" value="C:mitochondrion"/>
    <property type="evidence" value="ECO:0007669"/>
    <property type="project" value="TreeGrafter"/>
</dbReference>
<evidence type="ECO:0000313" key="4">
    <source>
        <dbReference type="EMBL" id="EIW80474.1"/>
    </source>
</evidence>
<evidence type="ECO:0000259" key="3">
    <source>
        <dbReference type="Pfam" id="PF03435"/>
    </source>
</evidence>
<dbReference type="OrthoDB" id="10268090at2759"/>
<comment type="caution">
    <text evidence="4">The sequence shown here is derived from an EMBL/GenBank/DDBJ whole genome shotgun (WGS) entry which is preliminary data.</text>
</comment>
<comment type="similarity">
    <text evidence="1">Belongs to the saccharopine dehydrogenase family.</text>
</comment>
<evidence type="ECO:0000313" key="5">
    <source>
        <dbReference type="Proteomes" id="UP000053558"/>
    </source>
</evidence>
<dbReference type="InterPro" id="IPR036291">
    <property type="entry name" value="NAD(P)-bd_dom_sf"/>
</dbReference>
<dbReference type="SUPFAM" id="SSF51735">
    <property type="entry name" value="NAD(P)-binding Rossmann-fold domains"/>
    <property type="match status" value="1"/>
</dbReference>
<dbReference type="Pfam" id="PF03435">
    <property type="entry name" value="Sacchrp_dh_NADP"/>
    <property type="match status" value="1"/>
</dbReference>
<keyword evidence="2" id="KW-1133">Transmembrane helix</keyword>
<reference evidence="5" key="1">
    <citation type="journal article" date="2012" name="Science">
        <title>The Paleozoic origin of enzymatic lignin decomposition reconstructed from 31 fungal genomes.</title>
        <authorList>
            <person name="Floudas D."/>
            <person name="Binder M."/>
            <person name="Riley R."/>
            <person name="Barry K."/>
            <person name="Blanchette R.A."/>
            <person name="Henrissat B."/>
            <person name="Martinez A.T."/>
            <person name="Otillar R."/>
            <person name="Spatafora J.W."/>
            <person name="Yadav J.S."/>
            <person name="Aerts A."/>
            <person name="Benoit I."/>
            <person name="Boyd A."/>
            <person name="Carlson A."/>
            <person name="Copeland A."/>
            <person name="Coutinho P.M."/>
            <person name="de Vries R.P."/>
            <person name="Ferreira P."/>
            <person name="Findley K."/>
            <person name="Foster B."/>
            <person name="Gaskell J."/>
            <person name="Glotzer D."/>
            <person name="Gorecki P."/>
            <person name="Heitman J."/>
            <person name="Hesse C."/>
            <person name="Hori C."/>
            <person name="Igarashi K."/>
            <person name="Jurgens J.A."/>
            <person name="Kallen N."/>
            <person name="Kersten P."/>
            <person name="Kohler A."/>
            <person name="Kuees U."/>
            <person name="Kumar T.K.A."/>
            <person name="Kuo A."/>
            <person name="LaButti K."/>
            <person name="Larrondo L.F."/>
            <person name="Lindquist E."/>
            <person name="Ling A."/>
            <person name="Lombard V."/>
            <person name="Lucas S."/>
            <person name="Lundell T."/>
            <person name="Martin R."/>
            <person name="McLaughlin D.J."/>
            <person name="Morgenstern I."/>
            <person name="Morin E."/>
            <person name="Murat C."/>
            <person name="Nagy L.G."/>
            <person name="Nolan M."/>
            <person name="Ohm R.A."/>
            <person name="Patyshakuliyeva A."/>
            <person name="Rokas A."/>
            <person name="Ruiz-Duenas F.J."/>
            <person name="Sabat G."/>
            <person name="Salamov A."/>
            <person name="Samejima M."/>
            <person name="Schmutz J."/>
            <person name="Slot J.C."/>
            <person name="St John F."/>
            <person name="Stenlid J."/>
            <person name="Sun H."/>
            <person name="Sun S."/>
            <person name="Syed K."/>
            <person name="Tsang A."/>
            <person name="Wiebenga A."/>
            <person name="Young D."/>
            <person name="Pisabarro A."/>
            <person name="Eastwood D.C."/>
            <person name="Martin F."/>
            <person name="Cullen D."/>
            <person name="Grigoriev I.V."/>
            <person name="Hibbett D.S."/>
        </authorList>
    </citation>
    <scope>NUCLEOTIDE SEQUENCE [LARGE SCALE GENOMIC DNA]</scope>
    <source>
        <strain evidence="5">RWD-64-598 SS2</strain>
    </source>
</reference>
<dbReference type="Gene3D" id="3.40.50.720">
    <property type="entry name" value="NAD(P)-binding Rossmann-like Domain"/>
    <property type="match status" value="1"/>
</dbReference>
<dbReference type="GO" id="GO:0005886">
    <property type="term" value="C:plasma membrane"/>
    <property type="evidence" value="ECO:0007669"/>
    <property type="project" value="TreeGrafter"/>
</dbReference>
<dbReference type="GeneID" id="19201960"/>
<dbReference type="PANTHER" id="PTHR12286:SF5">
    <property type="entry name" value="SACCHAROPINE DEHYDROGENASE-LIKE OXIDOREDUCTASE"/>
    <property type="match status" value="1"/>
</dbReference>
<evidence type="ECO:0000256" key="1">
    <source>
        <dbReference type="ARBA" id="ARBA00038048"/>
    </source>
</evidence>
<dbReference type="GO" id="GO:0009247">
    <property type="term" value="P:glycolipid biosynthetic process"/>
    <property type="evidence" value="ECO:0007669"/>
    <property type="project" value="TreeGrafter"/>
</dbReference>
<dbReference type="RefSeq" id="XP_007769420.1">
    <property type="nucleotide sequence ID" value="XM_007771230.1"/>
</dbReference>
<accession>A0A5M3MNX6</accession>
<dbReference type="AlphaFoldDB" id="A0A5M3MNX6"/>
<gene>
    <name evidence="4" type="ORF">CONPUDRAFT_144547</name>
</gene>
<evidence type="ECO:0000256" key="2">
    <source>
        <dbReference type="SAM" id="Phobius"/>
    </source>
</evidence>
<dbReference type="InterPro" id="IPR051276">
    <property type="entry name" value="Saccharopine_DH-like_oxidrdct"/>
</dbReference>
<dbReference type="KEGG" id="cput:CONPUDRAFT_144547"/>